<reference evidence="11" key="1">
    <citation type="submission" date="2023-01" db="EMBL/GenBank/DDBJ databases">
        <title>Psychroserpens sp. MSW6 and Marinomonas sp. RSW2, isolated from seawater.</title>
        <authorList>
            <person name="Kristyanto S."/>
            <person name="Jung J."/>
            <person name="Kim J.M."/>
            <person name="Jeon C.O."/>
        </authorList>
    </citation>
    <scope>NUCLEOTIDE SEQUENCE</scope>
    <source>
        <strain evidence="11">RSW2</strain>
    </source>
</reference>
<dbReference type="CDD" id="cd08704">
    <property type="entry name" value="Met_tRNA_FMT_C"/>
    <property type="match status" value="1"/>
</dbReference>
<name>A0ABT5WJR3_9GAMM</name>
<evidence type="ECO:0000313" key="12">
    <source>
        <dbReference type="Proteomes" id="UP001139522"/>
    </source>
</evidence>
<dbReference type="InterPro" id="IPR044135">
    <property type="entry name" value="Met-tRNA-FMT_C"/>
</dbReference>
<evidence type="ECO:0000259" key="10">
    <source>
        <dbReference type="Pfam" id="PF02911"/>
    </source>
</evidence>
<dbReference type="InterPro" id="IPR001555">
    <property type="entry name" value="GART_AS"/>
</dbReference>
<feature type="domain" description="Formyl transferase N-terminal" evidence="9">
    <location>
        <begin position="7"/>
        <end position="189"/>
    </location>
</feature>
<evidence type="ECO:0000259" key="9">
    <source>
        <dbReference type="Pfam" id="PF00551"/>
    </source>
</evidence>
<sequence>MPTSPLRIVFAGTPEFAAASLQAILEKQAANQYDIVGVYTQPDRPAGRGQKLVQSPVKQLALTNNIPVFQPLNFKLDEDKAQLAELNADLMIVAAYGIILPKTVLDTPKLGCINVHASLLPRWRGAAPIHRALIAGDGETGITIMQMDVGLDTGDMLLKAFCDIKPADTSATLHDRLAMIGGDTLIEALEMLKANTLVPEVQDDSLTCYAAKLTKQEANINWSASAELIERQIRGLSPWPVAYTNSLAGVMKIHAAHIASVSDEASTPGDILVVSKEGVIVATGQGSILITDIQFAGGKRMKVKDALNGKHKAALEIGQRLGLIEQPL</sequence>
<dbReference type="EMBL" id="JAMZEG020000005">
    <property type="protein sequence ID" value="MDE8604694.1"/>
    <property type="molecule type" value="Genomic_DNA"/>
</dbReference>
<evidence type="ECO:0000313" key="11">
    <source>
        <dbReference type="EMBL" id="MDE8604694.1"/>
    </source>
</evidence>
<evidence type="ECO:0000256" key="8">
    <source>
        <dbReference type="HAMAP-Rule" id="MF_00182"/>
    </source>
</evidence>
<feature type="domain" description="Formyl transferase C-terminal" evidence="10">
    <location>
        <begin position="212"/>
        <end position="310"/>
    </location>
</feature>
<comment type="caution">
    <text evidence="11">The sequence shown here is derived from an EMBL/GenBank/DDBJ whole genome shotgun (WGS) entry which is preliminary data.</text>
</comment>
<evidence type="ECO:0000256" key="6">
    <source>
        <dbReference type="ARBA" id="ARBA00022917"/>
    </source>
</evidence>
<evidence type="ECO:0000256" key="3">
    <source>
        <dbReference type="ARBA" id="ARBA00012261"/>
    </source>
</evidence>
<dbReference type="CDD" id="cd08646">
    <property type="entry name" value="FMT_core_Met-tRNA-FMT_N"/>
    <property type="match status" value="1"/>
</dbReference>
<dbReference type="Gene3D" id="3.40.50.170">
    <property type="entry name" value="Formyl transferase, N-terminal domain"/>
    <property type="match status" value="1"/>
</dbReference>
<evidence type="ECO:0000256" key="2">
    <source>
        <dbReference type="ARBA" id="ARBA00010699"/>
    </source>
</evidence>
<dbReference type="RefSeq" id="WP_255897259.1">
    <property type="nucleotide sequence ID" value="NZ_JAMZEG020000005.1"/>
</dbReference>
<accession>A0ABT5WJR3</accession>
<dbReference type="HAMAP" id="MF_00182">
    <property type="entry name" value="Formyl_trans"/>
    <property type="match status" value="1"/>
</dbReference>
<comment type="function">
    <text evidence="1 8">Attaches a formyl group to the free amino group of methionyl-tRNA(fMet). The formyl group appears to play a dual role in the initiator identity of N-formylmethionyl-tRNA by promoting its recognition by IF2 and preventing the misappropriation of this tRNA by the elongation apparatus.</text>
</comment>
<dbReference type="InterPro" id="IPR037022">
    <property type="entry name" value="Formyl_trans_C_sf"/>
</dbReference>
<dbReference type="PROSITE" id="PS00373">
    <property type="entry name" value="GART"/>
    <property type="match status" value="1"/>
</dbReference>
<evidence type="ECO:0000256" key="4">
    <source>
        <dbReference type="ARBA" id="ARBA00016014"/>
    </source>
</evidence>
<dbReference type="EC" id="2.1.2.9" evidence="3 8"/>
<organism evidence="11 12">
    <name type="scientific">Marinomonas maritima</name>
    <dbReference type="NCBI Taxonomy" id="2940935"/>
    <lineage>
        <taxon>Bacteria</taxon>
        <taxon>Pseudomonadati</taxon>
        <taxon>Pseudomonadota</taxon>
        <taxon>Gammaproteobacteria</taxon>
        <taxon>Oceanospirillales</taxon>
        <taxon>Oceanospirillaceae</taxon>
        <taxon>Marinomonas</taxon>
    </lineage>
</organism>
<dbReference type="Pfam" id="PF02911">
    <property type="entry name" value="Formyl_trans_C"/>
    <property type="match status" value="1"/>
</dbReference>
<keyword evidence="12" id="KW-1185">Reference proteome</keyword>
<dbReference type="PANTHER" id="PTHR11138:SF5">
    <property type="entry name" value="METHIONYL-TRNA FORMYLTRANSFERASE, MITOCHONDRIAL"/>
    <property type="match status" value="1"/>
</dbReference>
<comment type="similarity">
    <text evidence="2 8">Belongs to the Fmt family.</text>
</comment>
<dbReference type="InterPro" id="IPR011034">
    <property type="entry name" value="Formyl_transferase-like_C_sf"/>
</dbReference>
<dbReference type="InterPro" id="IPR041711">
    <property type="entry name" value="Met-tRNA-FMT_N"/>
</dbReference>
<dbReference type="InterPro" id="IPR005794">
    <property type="entry name" value="Fmt"/>
</dbReference>
<dbReference type="SUPFAM" id="SSF50486">
    <property type="entry name" value="FMT C-terminal domain-like"/>
    <property type="match status" value="1"/>
</dbReference>
<dbReference type="InterPro" id="IPR005793">
    <property type="entry name" value="Formyl_trans_C"/>
</dbReference>
<evidence type="ECO:0000256" key="1">
    <source>
        <dbReference type="ARBA" id="ARBA00002606"/>
    </source>
</evidence>
<dbReference type="InterPro" id="IPR002376">
    <property type="entry name" value="Formyl_transf_N"/>
</dbReference>
<dbReference type="GO" id="GO:0004479">
    <property type="term" value="F:methionyl-tRNA formyltransferase activity"/>
    <property type="evidence" value="ECO:0007669"/>
    <property type="project" value="UniProtKB-EC"/>
</dbReference>
<dbReference type="Pfam" id="PF00551">
    <property type="entry name" value="Formyl_trans_N"/>
    <property type="match status" value="1"/>
</dbReference>
<evidence type="ECO:0000256" key="5">
    <source>
        <dbReference type="ARBA" id="ARBA00022679"/>
    </source>
</evidence>
<keyword evidence="6 8" id="KW-0648">Protein biosynthesis</keyword>
<dbReference type="InterPro" id="IPR036477">
    <property type="entry name" value="Formyl_transf_N_sf"/>
</dbReference>
<keyword evidence="5 8" id="KW-0808">Transferase</keyword>
<dbReference type="NCBIfam" id="TIGR00460">
    <property type="entry name" value="fmt"/>
    <property type="match status" value="1"/>
</dbReference>
<evidence type="ECO:0000256" key="7">
    <source>
        <dbReference type="ARBA" id="ARBA00048558"/>
    </source>
</evidence>
<feature type="binding site" evidence="8">
    <location>
        <begin position="118"/>
        <end position="121"/>
    </location>
    <ligand>
        <name>(6S)-5,6,7,8-tetrahydrofolate</name>
        <dbReference type="ChEBI" id="CHEBI:57453"/>
    </ligand>
</feature>
<dbReference type="PANTHER" id="PTHR11138">
    <property type="entry name" value="METHIONYL-TRNA FORMYLTRANSFERASE"/>
    <property type="match status" value="1"/>
</dbReference>
<proteinExistence type="inferred from homology"/>
<dbReference type="SUPFAM" id="SSF53328">
    <property type="entry name" value="Formyltransferase"/>
    <property type="match status" value="1"/>
</dbReference>
<dbReference type="Proteomes" id="UP001139522">
    <property type="component" value="Unassembled WGS sequence"/>
</dbReference>
<gene>
    <name evidence="8 11" type="primary">fmt</name>
    <name evidence="11" type="ORF">M3I01_017685</name>
</gene>
<dbReference type="Gene3D" id="3.10.25.10">
    <property type="entry name" value="Formyl transferase, C-terminal domain"/>
    <property type="match status" value="1"/>
</dbReference>
<protein>
    <recommendedName>
        <fullName evidence="4 8">Methionyl-tRNA formyltransferase</fullName>
        <ecNumber evidence="3 8">2.1.2.9</ecNumber>
    </recommendedName>
</protein>
<comment type="catalytic activity">
    <reaction evidence="7 8">
        <text>L-methionyl-tRNA(fMet) + (6R)-10-formyltetrahydrofolate = N-formyl-L-methionyl-tRNA(fMet) + (6S)-5,6,7,8-tetrahydrofolate + H(+)</text>
        <dbReference type="Rhea" id="RHEA:24380"/>
        <dbReference type="Rhea" id="RHEA-COMP:9952"/>
        <dbReference type="Rhea" id="RHEA-COMP:9953"/>
        <dbReference type="ChEBI" id="CHEBI:15378"/>
        <dbReference type="ChEBI" id="CHEBI:57453"/>
        <dbReference type="ChEBI" id="CHEBI:78530"/>
        <dbReference type="ChEBI" id="CHEBI:78844"/>
        <dbReference type="ChEBI" id="CHEBI:195366"/>
        <dbReference type="EC" id="2.1.2.9"/>
    </reaction>
</comment>